<feature type="domain" description="Phage capsid-like C-terminal" evidence="2">
    <location>
        <begin position="18"/>
        <end position="282"/>
    </location>
</feature>
<dbReference type="Gene3D" id="3.30.2400.10">
    <property type="entry name" value="Major capsid protein gp5"/>
    <property type="match status" value="1"/>
</dbReference>
<evidence type="ECO:0000313" key="4">
    <source>
        <dbReference type="Proteomes" id="UP001595836"/>
    </source>
</evidence>
<dbReference type="SUPFAM" id="SSF56563">
    <property type="entry name" value="Major capsid protein gp5"/>
    <property type="match status" value="1"/>
</dbReference>
<comment type="caution">
    <text evidence="3">The sequence shown here is derived from an EMBL/GenBank/DDBJ whole genome shotgun (WGS) entry which is preliminary data.</text>
</comment>
<dbReference type="Gene3D" id="3.30.2320.10">
    <property type="entry name" value="hypothetical protein PF0899 domain"/>
    <property type="match status" value="1"/>
</dbReference>
<evidence type="ECO:0000259" key="2">
    <source>
        <dbReference type="Pfam" id="PF05065"/>
    </source>
</evidence>
<name>A0ABV9PQ35_9ACTN</name>
<organism evidence="3 4">
    <name type="scientific">Dietzia aurantiaca</name>
    <dbReference type="NCBI Taxonomy" id="983873"/>
    <lineage>
        <taxon>Bacteria</taxon>
        <taxon>Bacillati</taxon>
        <taxon>Actinomycetota</taxon>
        <taxon>Actinomycetes</taxon>
        <taxon>Mycobacteriales</taxon>
        <taxon>Dietziaceae</taxon>
        <taxon>Dietzia</taxon>
    </lineage>
</organism>
<reference evidence="4" key="1">
    <citation type="journal article" date="2019" name="Int. J. Syst. Evol. Microbiol.">
        <title>The Global Catalogue of Microorganisms (GCM) 10K type strain sequencing project: providing services to taxonomists for standard genome sequencing and annotation.</title>
        <authorList>
            <consortium name="The Broad Institute Genomics Platform"/>
            <consortium name="The Broad Institute Genome Sequencing Center for Infectious Disease"/>
            <person name="Wu L."/>
            <person name="Ma J."/>
        </authorList>
    </citation>
    <scope>NUCLEOTIDE SEQUENCE [LARGE SCALE GENOMIC DNA]</scope>
    <source>
        <strain evidence="4">JCM 11882</strain>
    </source>
</reference>
<accession>A0ABV9PQ35</accession>
<evidence type="ECO:0000256" key="1">
    <source>
        <dbReference type="ARBA" id="ARBA00004328"/>
    </source>
</evidence>
<keyword evidence="4" id="KW-1185">Reference proteome</keyword>
<protein>
    <submittedName>
        <fullName evidence="3">Phage major capsid protein</fullName>
    </submittedName>
</protein>
<dbReference type="NCBIfam" id="TIGR01554">
    <property type="entry name" value="major_cap_HK97"/>
    <property type="match status" value="1"/>
</dbReference>
<dbReference type="InterPro" id="IPR054612">
    <property type="entry name" value="Phage_capsid-like_C"/>
</dbReference>
<dbReference type="EMBL" id="JBHSHP010000023">
    <property type="protein sequence ID" value="MFC4755237.1"/>
    <property type="molecule type" value="Genomic_DNA"/>
</dbReference>
<sequence length="285" mass="29923">MAIADLAFLTTDAGNEGVLNQFRTALVERVEKDAAAFRAGTLITTGTYLAQVPVLRAGATANWTPEANPIVTTAVDIDTVPVHLSKVAALTAVSNESILSGAVDLVKVHTRSMARDTAMKVDSAFYGDGTVANAPDGLGSLTGIQEVEPTTVDSLDALVMAAGLMEAAYFDATHIHLHPLTLTRLRQVKEATGSGKSLVDADVSGSSAEVRRLAAMELIVSPAVEPGVIWVTDRSQVFVLRSTDVRFDTDASVGFREDVTMIRSTMGVGFAVPNADAVVKITLPA</sequence>
<dbReference type="Proteomes" id="UP001595836">
    <property type="component" value="Unassembled WGS sequence"/>
</dbReference>
<comment type="subcellular location">
    <subcellularLocation>
        <location evidence="1">Virion</location>
    </subcellularLocation>
</comment>
<dbReference type="Pfam" id="PF05065">
    <property type="entry name" value="Phage_capsid"/>
    <property type="match status" value="1"/>
</dbReference>
<dbReference type="RefSeq" id="WP_344989479.1">
    <property type="nucleotide sequence ID" value="NZ_BAABCD010000008.1"/>
</dbReference>
<dbReference type="InterPro" id="IPR024455">
    <property type="entry name" value="Phage_capsid"/>
</dbReference>
<proteinExistence type="predicted"/>
<gene>
    <name evidence="3" type="ORF">ACFO7U_10650</name>
</gene>
<evidence type="ECO:0000313" key="3">
    <source>
        <dbReference type="EMBL" id="MFC4755237.1"/>
    </source>
</evidence>